<dbReference type="SUPFAM" id="SSF109604">
    <property type="entry name" value="HD-domain/PDEase-like"/>
    <property type="match status" value="1"/>
</dbReference>
<proteinExistence type="predicted"/>
<accession>A0A498R6D0</accession>
<name>A0A498R6D0_9FIRM</name>
<dbReference type="Proteomes" id="UP000277811">
    <property type="component" value="Unassembled WGS sequence"/>
</dbReference>
<dbReference type="InterPro" id="IPR037522">
    <property type="entry name" value="HD_GYP_dom"/>
</dbReference>
<dbReference type="AlphaFoldDB" id="A0A498R6D0"/>
<evidence type="ECO:0000259" key="1">
    <source>
        <dbReference type="PROSITE" id="PS51832"/>
    </source>
</evidence>
<feature type="domain" description="HD-GYP" evidence="1">
    <location>
        <begin position="115"/>
        <end position="312"/>
    </location>
</feature>
<dbReference type="Pfam" id="PF13487">
    <property type="entry name" value="HD_5"/>
    <property type="match status" value="1"/>
</dbReference>
<gene>
    <name evidence="2" type="ORF">LUCI_1975</name>
</gene>
<dbReference type="CDD" id="cd00077">
    <property type="entry name" value="HDc"/>
    <property type="match status" value="1"/>
</dbReference>
<organism evidence="2 3">
    <name type="scientific">Lucifera butyrica</name>
    <dbReference type="NCBI Taxonomy" id="1351585"/>
    <lineage>
        <taxon>Bacteria</taxon>
        <taxon>Bacillati</taxon>
        <taxon>Bacillota</taxon>
        <taxon>Negativicutes</taxon>
        <taxon>Veillonellales</taxon>
        <taxon>Veillonellaceae</taxon>
        <taxon>Lucifera</taxon>
    </lineage>
</organism>
<evidence type="ECO:0000313" key="2">
    <source>
        <dbReference type="EMBL" id="VBB06739.1"/>
    </source>
</evidence>
<sequence>MLIVGGGSMQKITLEEIRPGVSLTRPLIADDGTVLLHEGIEMKERYIEYLRRNGITSLFIGDPEVKGTADREGNIYDQEQRQEAVKAAREQVNQFRVGKGIHLEGVKDIVADIINRVGRDPEKMLYLLDIRRKKEYMFSHAVNTCILSVMTGMGMGYDASQLNELGLAAMLHDIGKIKFSRQLALQFPEYLSKESREEYRRHSFYSLEILRENPALSDNVINACFQHHERWNGSGYPMGIKGEAISEYAQIIGIADVYDRLITGLPHRLPTPVYFAVAILNRAAGDYFNPAIIDHFNQNVAIYPMGKTVRLNNQQNGVILGVGIKNKTTPIVRITSDKDGKPVNQVVELDLLKNPELFIVDFEDPYFSYTKAYADRVYNDNTKRGADA</sequence>
<dbReference type="PANTHER" id="PTHR43155">
    <property type="entry name" value="CYCLIC DI-GMP PHOSPHODIESTERASE PA4108-RELATED"/>
    <property type="match status" value="1"/>
</dbReference>
<reference evidence="2 3" key="1">
    <citation type="submission" date="2018-06" db="EMBL/GenBank/DDBJ databases">
        <authorList>
            <person name="Strepis N."/>
        </authorList>
    </citation>
    <scope>NUCLEOTIDE SEQUENCE [LARGE SCALE GENOMIC DNA]</scope>
    <source>
        <strain evidence="2">LUCI</strain>
    </source>
</reference>
<dbReference type="EMBL" id="UPPP01000067">
    <property type="protein sequence ID" value="VBB06739.1"/>
    <property type="molecule type" value="Genomic_DNA"/>
</dbReference>
<keyword evidence="3" id="KW-1185">Reference proteome</keyword>
<dbReference type="Gene3D" id="1.10.3210.10">
    <property type="entry name" value="Hypothetical protein af1432"/>
    <property type="match status" value="1"/>
</dbReference>
<dbReference type="PROSITE" id="PS51832">
    <property type="entry name" value="HD_GYP"/>
    <property type="match status" value="1"/>
</dbReference>
<dbReference type="PANTHER" id="PTHR43155:SF2">
    <property type="entry name" value="CYCLIC DI-GMP PHOSPHODIESTERASE PA4108"/>
    <property type="match status" value="1"/>
</dbReference>
<evidence type="ECO:0000313" key="3">
    <source>
        <dbReference type="Proteomes" id="UP000277811"/>
    </source>
</evidence>
<dbReference type="SMART" id="SM00471">
    <property type="entry name" value="HDc"/>
    <property type="match status" value="1"/>
</dbReference>
<protein>
    <recommendedName>
        <fullName evidence="1">HD-GYP domain-containing protein</fullName>
    </recommendedName>
</protein>
<dbReference type="InterPro" id="IPR003607">
    <property type="entry name" value="HD/PDEase_dom"/>
</dbReference>